<comment type="caution">
    <text evidence="2">The sequence shown here is derived from an EMBL/GenBank/DDBJ whole genome shotgun (WGS) entry which is preliminary data.</text>
</comment>
<accession>A0A9Q3Z639</accession>
<feature type="region of interest" description="Disordered" evidence="1">
    <location>
        <begin position="13"/>
        <end position="43"/>
    </location>
</feature>
<dbReference type="Proteomes" id="UP001108029">
    <property type="component" value="Unassembled WGS sequence"/>
</dbReference>
<evidence type="ECO:0000313" key="3">
    <source>
        <dbReference type="Proteomes" id="UP001108029"/>
    </source>
</evidence>
<protein>
    <submittedName>
        <fullName evidence="2">Uncharacterized protein</fullName>
    </submittedName>
</protein>
<dbReference type="AlphaFoldDB" id="A0A9Q3Z639"/>
<organism evidence="2 3">
    <name type="scientific">Streptomyces guryensis</name>
    <dbReference type="NCBI Taxonomy" id="2886947"/>
    <lineage>
        <taxon>Bacteria</taxon>
        <taxon>Bacillati</taxon>
        <taxon>Actinomycetota</taxon>
        <taxon>Actinomycetes</taxon>
        <taxon>Kitasatosporales</taxon>
        <taxon>Streptomycetaceae</taxon>
        <taxon>Streptomyces</taxon>
    </lineage>
</organism>
<dbReference type="EMBL" id="JAJSBI010000008">
    <property type="protein sequence ID" value="MCD9875683.1"/>
    <property type="molecule type" value="Genomic_DNA"/>
</dbReference>
<reference evidence="2" key="1">
    <citation type="submission" date="2021-12" db="EMBL/GenBank/DDBJ databases">
        <authorList>
            <person name="Lee J.-H."/>
            <person name="Kim S.-B."/>
        </authorList>
    </citation>
    <scope>NUCLEOTIDE SEQUENCE</scope>
    <source>
        <strain evidence="2">NR30</strain>
    </source>
</reference>
<sequence length="64" mass="7050">MSFLLDHRLRVAELDEAPRTGGPRASSATTSSRPSPVDPTDFGKFFTRHIGTCPGTFRHIHQGQ</sequence>
<gene>
    <name evidence="2" type="ORF">LJ657_18860</name>
</gene>
<name>A0A9Q3Z639_9ACTN</name>
<keyword evidence="3" id="KW-1185">Reference proteome</keyword>
<dbReference type="RefSeq" id="WP_232649787.1">
    <property type="nucleotide sequence ID" value="NZ_JAJSBI010000008.1"/>
</dbReference>
<feature type="compositionally biased region" description="Low complexity" evidence="1">
    <location>
        <begin position="20"/>
        <end position="35"/>
    </location>
</feature>
<proteinExistence type="predicted"/>
<evidence type="ECO:0000313" key="2">
    <source>
        <dbReference type="EMBL" id="MCD9875683.1"/>
    </source>
</evidence>
<evidence type="ECO:0000256" key="1">
    <source>
        <dbReference type="SAM" id="MobiDB-lite"/>
    </source>
</evidence>